<dbReference type="AlphaFoldDB" id="A0A239LKP0"/>
<keyword evidence="2" id="KW-1185">Reference proteome</keyword>
<dbReference type="EMBL" id="FZOD01000033">
    <property type="protein sequence ID" value="SNT30955.1"/>
    <property type="molecule type" value="Genomic_DNA"/>
</dbReference>
<reference evidence="1 2" key="1">
    <citation type="submission" date="2017-06" db="EMBL/GenBank/DDBJ databases">
        <authorList>
            <person name="Kim H.J."/>
            <person name="Triplett B.A."/>
        </authorList>
    </citation>
    <scope>NUCLEOTIDE SEQUENCE [LARGE SCALE GENOMIC DNA]</scope>
    <source>
        <strain evidence="1 2">CGMCC 4.2132</strain>
    </source>
</reference>
<protein>
    <submittedName>
        <fullName evidence="1">Uncharacterized protein</fullName>
    </submittedName>
</protein>
<sequence>MRVREPRPRLKEWIDRRVQAAIGGDVQDSEGTFVHYWLKNGQAIAP</sequence>
<proteinExistence type="predicted"/>
<evidence type="ECO:0000313" key="1">
    <source>
        <dbReference type="EMBL" id="SNT30955.1"/>
    </source>
</evidence>
<dbReference type="Proteomes" id="UP000198282">
    <property type="component" value="Unassembled WGS sequence"/>
</dbReference>
<evidence type="ECO:0000313" key="2">
    <source>
        <dbReference type="Proteomes" id="UP000198282"/>
    </source>
</evidence>
<name>A0A239LKP0_9ACTN</name>
<accession>A0A239LKP0</accession>
<organism evidence="1 2">
    <name type="scientific">Streptosporangium subroseum</name>
    <dbReference type="NCBI Taxonomy" id="106412"/>
    <lineage>
        <taxon>Bacteria</taxon>
        <taxon>Bacillati</taxon>
        <taxon>Actinomycetota</taxon>
        <taxon>Actinomycetes</taxon>
        <taxon>Streptosporangiales</taxon>
        <taxon>Streptosporangiaceae</taxon>
        <taxon>Streptosporangium</taxon>
    </lineage>
</organism>
<gene>
    <name evidence="1" type="ORF">SAMN05216276_103389</name>
</gene>